<feature type="coiled-coil region" evidence="1">
    <location>
        <begin position="152"/>
        <end position="232"/>
    </location>
</feature>
<feature type="region of interest" description="Disordered" evidence="2">
    <location>
        <begin position="614"/>
        <end position="648"/>
    </location>
</feature>
<feature type="region of interest" description="Disordered" evidence="2">
    <location>
        <begin position="127"/>
        <end position="152"/>
    </location>
</feature>
<evidence type="ECO:0000313" key="5">
    <source>
        <dbReference type="Proteomes" id="UP001491310"/>
    </source>
</evidence>
<keyword evidence="5" id="KW-1185">Reference proteome</keyword>
<feature type="transmembrane region" description="Helical" evidence="3">
    <location>
        <begin position="492"/>
        <end position="514"/>
    </location>
</feature>
<name>A0ABR2YV43_9CHLO</name>
<sequence length="687" mass="73528">MEKKGNQHVHELDYVMVNEDANSSRGQSACATPLGTPMHGASPAKILDLMVPSPERFPSPRLHFATINAKSAAALEAVFGRDFDVTDHLGVQLIKGDGEERMRAVSEGAESLVSQSESPCLILTAPTKQLPPPAIADPKEEEASSGSPVSSLKTAASLKDRLAEALREIERLRAALEEANQQQEWVLGNVVKNSEAEKEELSRALQEMTASRDALELELKHNEKEFASLVTEELEQRFARFEDVTLAAVSKLSPTAASVGPPASAPYRTPTGPARIAPPAVPEGRVLGAPLQPSVRSNILMAHLGTVGPNMTLLEALQSRQATDALRAMDRAREPARPLDICLQARVRPTLAAADAPAILPPSSFGARLRSSRIARVFGAGAGAIRSAGQGSLRAIKSTPSALKASAAAVGSAVQHGAAAAGTRARSGAQGIAFAAAVSASWVQHFLTVSNAKHAIVQVPSVACKPFLLFGHISKQLSSFLHRKDVLEVLEMYWGITAASLLAVTTIFAGALFVECTREMICRPTFTAWEPKALTTMQQLADQVHTVEQKASTLEAETRRYDEALAAAMDETLRASKESLSSVLEAKRAMHDRVKAAERRAIRAEHAAKQARLAAAAHTAPDSGADAAGPEQPPLQQPGKATAAEDDVWRMDPEELFSWSGFPDIDLRSVVDKLRDHSCSAFRRPRD</sequence>
<comment type="caution">
    <text evidence="4">The sequence shown here is derived from an EMBL/GenBank/DDBJ whole genome shotgun (WGS) entry which is preliminary data.</text>
</comment>
<proteinExistence type="predicted"/>
<accession>A0ABR2YV43</accession>
<reference evidence="4 5" key="1">
    <citation type="journal article" date="2024" name="Nat. Commun.">
        <title>Phylogenomics reveals the evolutionary origins of lichenization in chlorophyte algae.</title>
        <authorList>
            <person name="Puginier C."/>
            <person name="Libourel C."/>
            <person name="Otte J."/>
            <person name="Skaloud P."/>
            <person name="Haon M."/>
            <person name="Grisel S."/>
            <person name="Petersen M."/>
            <person name="Berrin J.G."/>
            <person name="Delaux P.M."/>
            <person name="Dal Grande F."/>
            <person name="Keller J."/>
        </authorList>
    </citation>
    <scope>NUCLEOTIDE SEQUENCE [LARGE SCALE GENOMIC DNA]</scope>
    <source>
        <strain evidence="4 5">SAG 216-7</strain>
    </source>
</reference>
<keyword evidence="3" id="KW-0472">Membrane</keyword>
<evidence type="ECO:0000256" key="3">
    <source>
        <dbReference type="SAM" id="Phobius"/>
    </source>
</evidence>
<gene>
    <name evidence="4" type="ORF">WJX75_000090</name>
</gene>
<protein>
    <submittedName>
        <fullName evidence="4">Uncharacterized protein</fullName>
    </submittedName>
</protein>
<keyword evidence="1" id="KW-0175">Coiled coil</keyword>
<keyword evidence="3" id="KW-0812">Transmembrane</keyword>
<dbReference type="Proteomes" id="UP001491310">
    <property type="component" value="Unassembled WGS sequence"/>
</dbReference>
<evidence type="ECO:0000256" key="1">
    <source>
        <dbReference type="SAM" id="Coils"/>
    </source>
</evidence>
<keyword evidence="3" id="KW-1133">Transmembrane helix</keyword>
<evidence type="ECO:0000313" key="4">
    <source>
        <dbReference type="EMBL" id="KAK9915512.1"/>
    </source>
</evidence>
<evidence type="ECO:0000256" key="2">
    <source>
        <dbReference type="SAM" id="MobiDB-lite"/>
    </source>
</evidence>
<dbReference type="EMBL" id="JALJOT010000004">
    <property type="protein sequence ID" value="KAK9915512.1"/>
    <property type="molecule type" value="Genomic_DNA"/>
</dbReference>
<organism evidence="4 5">
    <name type="scientific">Coccomyxa subellipsoidea</name>
    <dbReference type="NCBI Taxonomy" id="248742"/>
    <lineage>
        <taxon>Eukaryota</taxon>
        <taxon>Viridiplantae</taxon>
        <taxon>Chlorophyta</taxon>
        <taxon>core chlorophytes</taxon>
        <taxon>Trebouxiophyceae</taxon>
        <taxon>Trebouxiophyceae incertae sedis</taxon>
        <taxon>Coccomyxaceae</taxon>
        <taxon>Coccomyxa</taxon>
    </lineage>
</organism>